<accession>T1GE49</accession>
<reference evidence="1" key="2">
    <citation type="submission" date="2015-06" db="UniProtKB">
        <authorList>
            <consortium name="EnsemblMetazoa"/>
        </authorList>
    </citation>
    <scope>IDENTIFICATION</scope>
</reference>
<dbReference type="EMBL" id="CAQQ02006382">
    <property type="status" value="NOT_ANNOTATED_CDS"/>
    <property type="molecule type" value="Genomic_DNA"/>
</dbReference>
<sequence>MSFWIINQFIPGLSDSSQTHRLQHFKDSNGLTTGSLPTCIEIGSRKTVQEIL</sequence>
<dbReference type="HOGENOM" id="CLU_3089606_0_0_1"/>
<reference evidence="2" key="1">
    <citation type="submission" date="2013-02" db="EMBL/GenBank/DDBJ databases">
        <authorList>
            <person name="Hughes D."/>
        </authorList>
    </citation>
    <scope>NUCLEOTIDE SEQUENCE</scope>
    <source>
        <strain>Durham</strain>
        <strain evidence="2">NC isolate 2 -- Noor lab</strain>
    </source>
</reference>
<dbReference type="EnsemblMetazoa" id="MESCA001607-RA">
    <property type="protein sequence ID" value="MESCA001607-PA"/>
    <property type="gene ID" value="MESCA001607"/>
</dbReference>
<dbReference type="AlphaFoldDB" id="T1GE49"/>
<keyword evidence="2" id="KW-1185">Reference proteome</keyword>
<organism evidence="1 2">
    <name type="scientific">Megaselia scalaris</name>
    <name type="common">Humpbacked fly</name>
    <name type="synonym">Phora scalaris</name>
    <dbReference type="NCBI Taxonomy" id="36166"/>
    <lineage>
        <taxon>Eukaryota</taxon>
        <taxon>Metazoa</taxon>
        <taxon>Ecdysozoa</taxon>
        <taxon>Arthropoda</taxon>
        <taxon>Hexapoda</taxon>
        <taxon>Insecta</taxon>
        <taxon>Pterygota</taxon>
        <taxon>Neoptera</taxon>
        <taxon>Endopterygota</taxon>
        <taxon>Diptera</taxon>
        <taxon>Brachycera</taxon>
        <taxon>Muscomorpha</taxon>
        <taxon>Platypezoidea</taxon>
        <taxon>Phoridae</taxon>
        <taxon>Megaseliini</taxon>
        <taxon>Megaselia</taxon>
    </lineage>
</organism>
<proteinExistence type="predicted"/>
<evidence type="ECO:0000313" key="1">
    <source>
        <dbReference type="EnsemblMetazoa" id="MESCA001607-PA"/>
    </source>
</evidence>
<name>T1GE49_MEGSC</name>
<evidence type="ECO:0000313" key="2">
    <source>
        <dbReference type="Proteomes" id="UP000015102"/>
    </source>
</evidence>
<dbReference type="Proteomes" id="UP000015102">
    <property type="component" value="Unassembled WGS sequence"/>
</dbReference>
<protein>
    <submittedName>
        <fullName evidence="1">Uncharacterized protein</fullName>
    </submittedName>
</protein>